<dbReference type="InterPro" id="IPR026516">
    <property type="entry name" value="THAP1/10"/>
</dbReference>
<dbReference type="SUPFAM" id="SSF57716">
    <property type="entry name" value="Glucocorticoid receptor-like (DNA-binding domain)"/>
    <property type="match status" value="1"/>
</dbReference>
<evidence type="ECO:0000256" key="4">
    <source>
        <dbReference type="ARBA" id="ARBA00022771"/>
    </source>
</evidence>
<dbReference type="InterPro" id="IPR038441">
    <property type="entry name" value="THAP_Znf_sf"/>
</dbReference>
<evidence type="ECO:0000256" key="3">
    <source>
        <dbReference type="ARBA" id="ARBA00022723"/>
    </source>
</evidence>
<keyword evidence="6" id="KW-0805">Transcription regulation</keyword>
<dbReference type="RefSeq" id="XP_022829938.1">
    <property type="nucleotide sequence ID" value="XM_022974170.1"/>
</dbReference>
<evidence type="ECO:0000259" key="14">
    <source>
        <dbReference type="PROSITE" id="PS50950"/>
    </source>
</evidence>
<dbReference type="AlphaFoldDB" id="A0A9J7EF84"/>
<keyword evidence="10" id="KW-0539">Nucleus</keyword>
<feature type="compositionally biased region" description="Polar residues" evidence="13">
    <location>
        <begin position="237"/>
        <end position="247"/>
    </location>
</feature>
<keyword evidence="7" id="KW-0175">Coiled coil</keyword>
<keyword evidence="15" id="KW-1185">Reference proteome</keyword>
<dbReference type="KEGG" id="sliu:111358846"/>
<keyword evidence="8 12" id="KW-0238">DNA-binding</keyword>
<dbReference type="GO" id="GO:0043565">
    <property type="term" value="F:sequence-specific DNA binding"/>
    <property type="evidence" value="ECO:0007669"/>
    <property type="project" value="InterPro"/>
</dbReference>
<evidence type="ECO:0000256" key="12">
    <source>
        <dbReference type="PROSITE-ProRule" id="PRU00309"/>
    </source>
</evidence>
<keyword evidence="3" id="KW-0479">Metal-binding</keyword>
<reference evidence="16 17" key="1">
    <citation type="submission" date="2025-04" db="UniProtKB">
        <authorList>
            <consortium name="RefSeq"/>
        </authorList>
    </citation>
    <scope>IDENTIFICATION</scope>
    <source>
        <strain evidence="16 17">Ishihara</strain>
        <tissue evidence="16 17">Whole body</tissue>
    </source>
</reference>
<dbReference type="SMART" id="SM00980">
    <property type="entry name" value="THAP"/>
    <property type="match status" value="1"/>
</dbReference>
<dbReference type="Gene3D" id="6.20.210.20">
    <property type="entry name" value="THAP domain"/>
    <property type="match status" value="1"/>
</dbReference>
<gene>
    <name evidence="16 17" type="primary">LOC111358846</name>
</gene>
<organism evidence="15 17">
    <name type="scientific">Spodoptera litura</name>
    <name type="common">Asian cotton leafworm</name>
    <dbReference type="NCBI Taxonomy" id="69820"/>
    <lineage>
        <taxon>Eukaryota</taxon>
        <taxon>Metazoa</taxon>
        <taxon>Ecdysozoa</taxon>
        <taxon>Arthropoda</taxon>
        <taxon>Hexapoda</taxon>
        <taxon>Insecta</taxon>
        <taxon>Pterygota</taxon>
        <taxon>Neoptera</taxon>
        <taxon>Endopterygota</taxon>
        <taxon>Lepidoptera</taxon>
        <taxon>Glossata</taxon>
        <taxon>Ditrysia</taxon>
        <taxon>Noctuoidea</taxon>
        <taxon>Noctuidae</taxon>
        <taxon>Amphipyrinae</taxon>
        <taxon>Spodoptera</taxon>
    </lineage>
</organism>
<evidence type="ECO:0000256" key="6">
    <source>
        <dbReference type="ARBA" id="ARBA00023015"/>
    </source>
</evidence>
<evidence type="ECO:0000256" key="11">
    <source>
        <dbReference type="ARBA" id="ARBA00023306"/>
    </source>
</evidence>
<sequence length="349" mass="38650">MEPKICSVLDCGSRSDQGDPEIYFYGFPRKPKYRKVWIAATGREQWSAKRSSRICSKHFLPACFAEGEGKSLLEDAVPTEFIKTAAPENPQRSFTPLDAVLSEQCLEPDEIDELAEWSESDVINFIKSVDFDKPLRTSTPLDIELCDQYLEPDEIDESAEWPEPGLNYSLKMGYPSEDQAGPSMIVIRSTAVAVPVPGTSATVTEAEFTKEPGSASVVTPPQSSTNEVTSPPEELTATLSVRSTTRPATPERHGAPKPTKSDTSAKEGSKSSILPPWVRIPPECPARNPKEAGSTFRKKLFAFLRCPHNPLDIESDLRTLISLGVHIFILRRGNFRSVVNSLFRYLMKA</sequence>
<feature type="compositionally biased region" description="Basic and acidic residues" evidence="13">
    <location>
        <begin position="249"/>
        <end position="269"/>
    </location>
</feature>
<evidence type="ECO:0000256" key="5">
    <source>
        <dbReference type="ARBA" id="ARBA00022833"/>
    </source>
</evidence>
<evidence type="ECO:0000313" key="16">
    <source>
        <dbReference type="RefSeq" id="XP_022829937.1"/>
    </source>
</evidence>
<evidence type="ECO:0000256" key="10">
    <source>
        <dbReference type="ARBA" id="ARBA00023242"/>
    </source>
</evidence>
<feature type="compositionally biased region" description="Polar residues" evidence="13">
    <location>
        <begin position="216"/>
        <end position="229"/>
    </location>
</feature>
<proteinExistence type="inferred from homology"/>
<feature type="domain" description="THAP-type" evidence="14">
    <location>
        <begin position="1"/>
        <end position="81"/>
    </location>
</feature>
<protein>
    <submittedName>
        <fullName evidence="16 17">Uncharacterized protein LOC111358846 isoform X1</fullName>
    </submittedName>
</protein>
<evidence type="ECO:0000256" key="1">
    <source>
        <dbReference type="ARBA" id="ARBA00004642"/>
    </source>
</evidence>
<comment type="subcellular location">
    <subcellularLocation>
        <location evidence="1">Nucleus</location>
        <location evidence="1">Nucleoplasm</location>
    </subcellularLocation>
</comment>
<dbReference type="OrthoDB" id="5982876at2759"/>
<evidence type="ECO:0000313" key="15">
    <source>
        <dbReference type="Proteomes" id="UP000301870"/>
    </source>
</evidence>
<dbReference type="GeneID" id="111358846"/>
<dbReference type="RefSeq" id="XP_022829937.1">
    <property type="nucleotide sequence ID" value="XM_022974169.1"/>
</dbReference>
<keyword evidence="9" id="KW-0804">Transcription</keyword>
<keyword evidence="4 12" id="KW-0863">Zinc-finger</keyword>
<dbReference type="PANTHER" id="PTHR46600">
    <property type="entry name" value="THAP DOMAIN-CONTAINING"/>
    <property type="match status" value="1"/>
</dbReference>
<evidence type="ECO:0000256" key="9">
    <source>
        <dbReference type="ARBA" id="ARBA00023163"/>
    </source>
</evidence>
<dbReference type="SMART" id="SM00692">
    <property type="entry name" value="DM3"/>
    <property type="match status" value="1"/>
</dbReference>
<comment type="similarity">
    <text evidence="2">Belongs to the THAP1 family.</text>
</comment>
<feature type="region of interest" description="Disordered" evidence="13">
    <location>
        <begin position="206"/>
        <end position="291"/>
    </location>
</feature>
<dbReference type="Pfam" id="PF05485">
    <property type="entry name" value="THAP"/>
    <property type="match status" value="1"/>
</dbReference>
<dbReference type="Proteomes" id="UP000301870">
    <property type="component" value="Chromosome 28"/>
</dbReference>
<accession>A0A9J7EF84</accession>
<dbReference type="PROSITE" id="PS50950">
    <property type="entry name" value="ZF_THAP"/>
    <property type="match status" value="1"/>
</dbReference>
<evidence type="ECO:0000256" key="13">
    <source>
        <dbReference type="SAM" id="MobiDB-lite"/>
    </source>
</evidence>
<keyword evidence="5" id="KW-0862">Zinc</keyword>
<dbReference type="GO" id="GO:0008270">
    <property type="term" value="F:zinc ion binding"/>
    <property type="evidence" value="ECO:0007669"/>
    <property type="project" value="UniProtKB-KW"/>
</dbReference>
<evidence type="ECO:0000256" key="7">
    <source>
        <dbReference type="ARBA" id="ARBA00023054"/>
    </source>
</evidence>
<name>A0A9J7EF84_SPOLT</name>
<dbReference type="GO" id="GO:0005654">
    <property type="term" value="C:nucleoplasm"/>
    <property type="evidence" value="ECO:0007669"/>
    <property type="project" value="UniProtKB-SubCell"/>
</dbReference>
<evidence type="ECO:0000313" key="17">
    <source>
        <dbReference type="RefSeq" id="XP_022829938.1"/>
    </source>
</evidence>
<evidence type="ECO:0000256" key="2">
    <source>
        <dbReference type="ARBA" id="ARBA00006177"/>
    </source>
</evidence>
<keyword evidence="11" id="KW-0131">Cell cycle</keyword>
<evidence type="ECO:0000256" key="8">
    <source>
        <dbReference type="ARBA" id="ARBA00023125"/>
    </source>
</evidence>
<dbReference type="PANTHER" id="PTHR46600:SF1">
    <property type="entry name" value="THAP DOMAIN-CONTAINING PROTEIN 1"/>
    <property type="match status" value="1"/>
</dbReference>
<dbReference type="InterPro" id="IPR006612">
    <property type="entry name" value="THAP_Znf"/>
</dbReference>